<dbReference type="EC" id="2.1.1.192" evidence="12"/>
<dbReference type="InterPro" id="IPR013785">
    <property type="entry name" value="Aldolase_TIM"/>
</dbReference>
<organism evidence="14 15">
    <name type="scientific">candidate division WOR-3 bacterium</name>
    <dbReference type="NCBI Taxonomy" id="2052148"/>
    <lineage>
        <taxon>Bacteria</taxon>
        <taxon>Bacteria division WOR-3</taxon>
    </lineage>
</organism>
<dbReference type="SUPFAM" id="SSF102114">
    <property type="entry name" value="Radical SAM enzymes"/>
    <property type="match status" value="1"/>
</dbReference>
<evidence type="ECO:0000256" key="8">
    <source>
        <dbReference type="ARBA" id="ARBA00022694"/>
    </source>
</evidence>
<dbReference type="InterPro" id="IPR027492">
    <property type="entry name" value="RNA_MTrfase_RlmN"/>
</dbReference>
<feature type="domain" description="Radical SAM core" evidence="13">
    <location>
        <begin position="98"/>
        <end position="328"/>
    </location>
</feature>
<dbReference type="GO" id="GO:0070040">
    <property type="term" value="F:rRNA (adenine(2503)-C2-)-methyltransferase activity"/>
    <property type="evidence" value="ECO:0007669"/>
    <property type="project" value="UniProtKB-UniRule"/>
</dbReference>
<dbReference type="GO" id="GO:0030488">
    <property type="term" value="P:tRNA methylation"/>
    <property type="evidence" value="ECO:0007669"/>
    <property type="project" value="UniProtKB-UniRule"/>
</dbReference>
<evidence type="ECO:0000256" key="1">
    <source>
        <dbReference type="ARBA" id="ARBA00004496"/>
    </source>
</evidence>
<keyword evidence="12" id="KW-1015">Disulfide bond</keyword>
<dbReference type="FunFam" id="3.20.20.70:FF:000014">
    <property type="entry name" value="Probable dual-specificity RNA methyltransferase RlmN"/>
    <property type="match status" value="1"/>
</dbReference>
<comment type="cofactor">
    <cofactor evidence="12">
        <name>[4Fe-4S] cluster</name>
        <dbReference type="ChEBI" id="CHEBI:49883"/>
    </cofactor>
    <text evidence="12">Binds 1 [4Fe-4S] cluster. The cluster is coordinated with 3 cysteines and an exchangeable S-adenosyl-L-methionine.</text>
</comment>
<keyword evidence="10 12" id="KW-0408">Iron</keyword>
<dbReference type="GO" id="GO:0051539">
    <property type="term" value="F:4 iron, 4 sulfur cluster binding"/>
    <property type="evidence" value="ECO:0007669"/>
    <property type="project" value="UniProtKB-UniRule"/>
</dbReference>
<dbReference type="GO" id="GO:0002935">
    <property type="term" value="F:tRNA (adenine(37)-C2)-methyltransferase activity"/>
    <property type="evidence" value="ECO:0007669"/>
    <property type="project" value="UniProtKB-UniRule"/>
</dbReference>
<reference evidence="14" key="1">
    <citation type="submission" date="2019-11" db="EMBL/GenBank/DDBJ databases">
        <title>Microbial mats filling the niche in hypersaline microbial mats.</title>
        <authorList>
            <person name="Wong H.L."/>
            <person name="Macleod F.I."/>
            <person name="White R.A. III"/>
            <person name="Burns B.P."/>
        </authorList>
    </citation>
    <scope>NUCLEOTIDE SEQUENCE</scope>
    <source>
        <strain evidence="14">Bin_327</strain>
    </source>
</reference>
<dbReference type="CDD" id="cd01335">
    <property type="entry name" value="Radical_SAM"/>
    <property type="match status" value="1"/>
</dbReference>
<accession>A0A9D5KC55</accession>
<proteinExistence type="inferred from homology"/>
<dbReference type="InterPro" id="IPR007197">
    <property type="entry name" value="rSAM"/>
</dbReference>
<evidence type="ECO:0000256" key="4">
    <source>
        <dbReference type="ARBA" id="ARBA00022552"/>
    </source>
</evidence>
<keyword evidence="4 12" id="KW-0698">rRNA processing</keyword>
<comment type="similarity">
    <text evidence="12">Belongs to the radical SAM superfamily. RlmN family.</text>
</comment>
<keyword evidence="8 12" id="KW-0819">tRNA processing</keyword>
<comment type="catalytic activity">
    <reaction evidence="12">
        <text>adenosine(37) in tRNA + 2 reduced [2Fe-2S]-[ferredoxin] + 2 S-adenosyl-L-methionine = 2-methyladenosine(37) in tRNA + 5'-deoxyadenosine + L-methionine + 2 oxidized [2Fe-2S]-[ferredoxin] + S-adenosyl-L-homocysteine</text>
        <dbReference type="Rhea" id="RHEA:43332"/>
        <dbReference type="Rhea" id="RHEA-COMP:10000"/>
        <dbReference type="Rhea" id="RHEA-COMP:10001"/>
        <dbReference type="Rhea" id="RHEA-COMP:10162"/>
        <dbReference type="Rhea" id="RHEA-COMP:10485"/>
        <dbReference type="ChEBI" id="CHEBI:17319"/>
        <dbReference type="ChEBI" id="CHEBI:33737"/>
        <dbReference type="ChEBI" id="CHEBI:33738"/>
        <dbReference type="ChEBI" id="CHEBI:57844"/>
        <dbReference type="ChEBI" id="CHEBI:57856"/>
        <dbReference type="ChEBI" id="CHEBI:59789"/>
        <dbReference type="ChEBI" id="CHEBI:74411"/>
        <dbReference type="ChEBI" id="CHEBI:74497"/>
        <dbReference type="EC" id="2.1.1.192"/>
    </reaction>
</comment>
<dbReference type="GO" id="GO:0005737">
    <property type="term" value="C:cytoplasm"/>
    <property type="evidence" value="ECO:0007669"/>
    <property type="project" value="UniProtKB-SubCell"/>
</dbReference>
<dbReference type="Gene3D" id="3.20.20.70">
    <property type="entry name" value="Aldolase class I"/>
    <property type="match status" value="1"/>
</dbReference>
<keyword evidence="7 12" id="KW-0949">S-adenosyl-L-methionine</keyword>
<comment type="caution">
    <text evidence="12">Lacks conserved residue(s) required for the propagation of feature annotation.</text>
</comment>
<protein>
    <recommendedName>
        <fullName evidence="12">Probable dual-specificity RNA methyltransferase RlmN</fullName>
        <ecNumber evidence="12">2.1.1.192</ecNumber>
    </recommendedName>
    <alternativeName>
        <fullName evidence="12">23S rRNA (adenine(2503)-C(2))-methyltransferase</fullName>
    </alternativeName>
    <alternativeName>
        <fullName evidence="12">23S rRNA m2A2503 methyltransferase</fullName>
    </alternativeName>
    <alternativeName>
        <fullName evidence="12">Ribosomal RNA large subunit methyltransferase N</fullName>
    </alternativeName>
    <alternativeName>
        <fullName evidence="12">tRNA (adenine(37)-C(2))-methyltransferase</fullName>
    </alternativeName>
    <alternativeName>
        <fullName evidence="12">tRNA m2A37 methyltransferase</fullName>
    </alternativeName>
</protein>
<dbReference type="InterPro" id="IPR048641">
    <property type="entry name" value="RlmN_N"/>
</dbReference>
<evidence type="ECO:0000256" key="3">
    <source>
        <dbReference type="ARBA" id="ARBA00022490"/>
    </source>
</evidence>
<dbReference type="InterPro" id="IPR040072">
    <property type="entry name" value="Methyltransferase_A"/>
</dbReference>
<evidence type="ECO:0000313" key="15">
    <source>
        <dbReference type="Proteomes" id="UP000630660"/>
    </source>
</evidence>
<gene>
    <name evidence="12 14" type="primary">rlmN</name>
    <name evidence="14" type="ORF">GF359_09655</name>
</gene>
<dbReference type="InterPro" id="IPR004383">
    <property type="entry name" value="rRNA_lsu_MTrfase_RlmN/Cfr"/>
</dbReference>
<dbReference type="GO" id="GO:0070475">
    <property type="term" value="P:rRNA base methylation"/>
    <property type="evidence" value="ECO:0007669"/>
    <property type="project" value="UniProtKB-UniRule"/>
</dbReference>
<keyword evidence="11 12" id="KW-0411">Iron-sulfur</keyword>
<feature type="binding site" evidence="12">
    <location>
        <position position="290"/>
    </location>
    <ligand>
        <name>S-adenosyl-L-methionine</name>
        <dbReference type="ChEBI" id="CHEBI:59789"/>
    </ligand>
</feature>
<name>A0A9D5KC55_UNCW3</name>
<evidence type="ECO:0000256" key="5">
    <source>
        <dbReference type="ARBA" id="ARBA00022603"/>
    </source>
</evidence>
<evidence type="ECO:0000256" key="11">
    <source>
        <dbReference type="ARBA" id="ARBA00023014"/>
    </source>
</evidence>
<dbReference type="EMBL" id="WJKJ01000318">
    <property type="protein sequence ID" value="MBD3365464.1"/>
    <property type="molecule type" value="Genomic_DNA"/>
</dbReference>
<evidence type="ECO:0000256" key="9">
    <source>
        <dbReference type="ARBA" id="ARBA00022723"/>
    </source>
</evidence>
<dbReference type="Proteomes" id="UP000630660">
    <property type="component" value="Unassembled WGS sequence"/>
</dbReference>
<evidence type="ECO:0000256" key="12">
    <source>
        <dbReference type="HAMAP-Rule" id="MF_01849"/>
    </source>
</evidence>
<dbReference type="PIRSF" id="PIRSF006004">
    <property type="entry name" value="CHP00048"/>
    <property type="match status" value="1"/>
</dbReference>
<dbReference type="NCBIfam" id="TIGR00048">
    <property type="entry name" value="rRNA_mod_RlmN"/>
    <property type="match status" value="1"/>
</dbReference>
<dbReference type="SFLD" id="SFLDS00029">
    <property type="entry name" value="Radical_SAM"/>
    <property type="match status" value="1"/>
</dbReference>
<dbReference type="PROSITE" id="PS51918">
    <property type="entry name" value="RADICAL_SAM"/>
    <property type="match status" value="1"/>
</dbReference>
<dbReference type="InterPro" id="IPR058240">
    <property type="entry name" value="rSAM_sf"/>
</dbReference>
<feature type="active site" description="Proton acceptor" evidence="12">
    <location>
        <position position="92"/>
    </location>
</feature>
<dbReference type="GO" id="GO:0000049">
    <property type="term" value="F:tRNA binding"/>
    <property type="evidence" value="ECO:0007669"/>
    <property type="project" value="UniProtKB-UniRule"/>
</dbReference>
<dbReference type="SFLD" id="SFLDG01062">
    <property type="entry name" value="methyltransferase_(Class_A)"/>
    <property type="match status" value="1"/>
</dbReference>
<feature type="binding site" evidence="12">
    <location>
        <begin position="214"/>
        <end position="216"/>
    </location>
    <ligand>
        <name>S-adenosyl-L-methionine</name>
        <dbReference type="ChEBI" id="CHEBI:59789"/>
    </ligand>
</feature>
<feature type="binding site" evidence="12">
    <location>
        <position position="116"/>
    </location>
    <ligand>
        <name>[4Fe-4S] cluster</name>
        <dbReference type="ChEBI" id="CHEBI:49883"/>
        <note>4Fe-4S-S-AdoMet</note>
    </ligand>
</feature>
<dbReference type="Gene3D" id="1.10.150.530">
    <property type="match status" value="1"/>
</dbReference>
<keyword evidence="6 12" id="KW-0808">Transferase</keyword>
<evidence type="ECO:0000259" key="13">
    <source>
        <dbReference type="PROSITE" id="PS51918"/>
    </source>
</evidence>
<keyword evidence="2 12" id="KW-0004">4Fe-4S</keyword>
<dbReference type="Pfam" id="PF21016">
    <property type="entry name" value="RlmN_N"/>
    <property type="match status" value="1"/>
</dbReference>
<comment type="function">
    <text evidence="12">Specifically methylates position 2 of adenine 2503 in 23S rRNA and position 2 of adenine 37 in tRNAs.</text>
</comment>
<feature type="active site" description="S-methylcysteine intermediate" evidence="12">
    <location>
        <position position="333"/>
    </location>
</feature>
<dbReference type="PANTHER" id="PTHR30544:SF5">
    <property type="entry name" value="RADICAL SAM CORE DOMAIN-CONTAINING PROTEIN"/>
    <property type="match status" value="1"/>
</dbReference>
<evidence type="ECO:0000313" key="14">
    <source>
        <dbReference type="EMBL" id="MBD3365464.1"/>
    </source>
</evidence>
<keyword evidence="3 12" id="KW-0963">Cytoplasm</keyword>
<dbReference type="HAMAP" id="MF_01849">
    <property type="entry name" value="RNA_methyltr_RlmN"/>
    <property type="match status" value="1"/>
</dbReference>
<feature type="binding site" evidence="12">
    <location>
        <position position="112"/>
    </location>
    <ligand>
        <name>[4Fe-4S] cluster</name>
        <dbReference type="ChEBI" id="CHEBI:49883"/>
        <note>4Fe-4S-S-AdoMet</note>
    </ligand>
</feature>
<evidence type="ECO:0000256" key="6">
    <source>
        <dbReference type="ARBA" id="ARBA00022679"/>
    </source>
</evidence>
<comment type="catalytic activity">
    <reaction evidence="12">
        <text>adenosine(2503) in 23S rRNA + 2 reduced [2Fe-2S]-[ferredoxin] + 2 S-adenosyl-L-methionine = 2-methyladenosine(2503) in 23S rRNA + 5'-deoxyadenosine + L-methionine + 2 oxidized [2Fe-2S]-[ferredoxin] + S-adenosyl-L-homocysteine</text>
        <dbReference type="Rhea" id="RHEA:42916"/>
        <dbReference type="Rhea" id="RHEA-COMP:10000"/>
        <dbReference type="Rhea" id="RHEA-COMP:10001"/>
        <dbReference type="Rhea" id="RHEA-COMP:10152"/>
        <dbReference type="Rhea" id="RHEA-COMP:10282"/>
        <dbReference type="ChEBI" id="CHEBI:17319"/>
        <dbReference type="ChEBI" id="CHEBI:33737"/>
        <dbReference type="ChEBI" id="CHEBI:33738"/>
        <dbReference type="ChEBI" id="CHEBI:57844"/>
        <dbReference type="ChEBI" id="CHEBI:57856"/>
        <dbReference type="ChEBI" id="CHEBI:59789"/>
        <dbReference type="ChEBI" id="CHEBI:74411"/>
        <dbReference type="ChEBI" id="CHEBI:74497"/>
        <dbReference type="EC" id="2.1.1.192"/>
    </reaction>
</comment>
<feature type="binding site" evidence="12">
    <location>
        <position position="119"/>
    </location>
    <ligand>
        <name>[4Fe-4S] cluster</name>
        <dbReference type="ChEBI" id="CHEBI:49883"/>
        <note>4Fe-4S-S-AdoMet</note>
    </ligand>
</feature>
<dbReference type="SFLD" id="SFLDF00275">
    <property type="entry name" value="adenosine_C2_methyltransferase"/>
    <property type="match status" value="1"/>
</dbReference>
<evidence type="ECO:0000256" key="2">
    <source>
        <dbReference type="ARBA" id="ARBA00022485"/>
    </source>
</evidence>
<evidence type="ECO:0000256" key="7">
    <source>
        <dbReference type="ARBA" id="ARBA00022691"/>
    </source>
</evidence>
<dbReference type="GO" id="GO:0019843">
    <property type="term" value="F:rRNA binding"/>
    <property type="evidence" value="ECO:0007669"/>
    <property type="project" value="UniProtKB-UniRule"/>
</dbReference>
<comment type="caution">
    <text evidence="14">The sequence shown here is derived from an EMBL/GenBank/DDBJ whole genome shotgun (WGS) entry which is preliminary data.</text>
</comment>
<dbReference type="GO" id="GO:0046872">
    <property type="term" value="F:metal ion binding"/>
    <property type="evidence" value="ECO:0007669"/>
    <property type="project" value="UniProtKB-KW"/>
</dbReference>
<dbReference type="Pfam" id="PF04055">
    <property type="entry name" value="Radical_SAM"/>
    <property type="match status" value="1"/>
</dbReference>
<keyword evidence="9 12" id="KW-0479">Metal-binding</keyword>
<feature type="binding site" evidence="12">
    <location>
        <position position="191"/>
    </location>
    <ligand>
        <name>S-adenosyl-L-methionine</name>
        <dbReference type="ChEBI" id="CHEBI:59789"/>
    </ligand>
</feature>
<sequence>MKLDIKNLTLWQLSVEFKKLGLRSFRARQVFRWIWLKGVRDWSEMSDISKELRTMFAERYRIGQLKVKSRTGSAKQGVVKHLFELEDGSRVEGVWLKDGSRRTVCVSTQAGCSLGCTFCRTAQMGLKRNLLAGEIAGQVLAISKGQAERITNVVFMGMGEPFLNYDACLDAARILNSDFGPKIGARKITISTAGITEGIRRLASEPEQFKLAISLNAADQKTRERLMPIAHRYPLTELMQAVRDYTSMTNKRVTFEYVLLRGVNDRPRDASALILLLQGIPCKINLIPFNPYPGTDYEAPTEVDVNRFSEVIMPHLPAVMVRKSLGGNIFAGCGQLALLQPTADS</sequence>
<comment type="subcellular location">
    <subcellularLocation>
        <location evidence="1 12">Cytoplasm</location>
    </subcellularLocation>
</comment>
<comment type="miscellaneous">
    <text evidence="12">Reaction proceeds by a ping-pong mechanism involving intermediate methylation of a conserved cysteine residue.</text>
</comment>
<evidence type="ECO:0000256" key="10">
    <source>
        <dbReference type="ARBA" id="ARBA00023004"/>
    </source>
</evidence>
<dbReference type="AlphaFoldDB" id="A0A9D5KC55"/>
<keyword evidence="5 12" id="KW-0489">Methyltransferase</keyword>
<dbReference type="PANTHER" id="PTHR30544">
    <property type="entry name" value="23S RRNA METHYLTRANSFERASE"/>
    <property type="match status" value="1"/>
</dbReference>
<feature type="binding site" evidence="12">
    <location>
        <begin position="159"/>
        <end position="160"/>
    </location>
    <ligand>
        <name>S-adenosyl-L-methionine</name>
        <dbReference type="ChEBI" id="CHEBI:59789"/>
    </ligand>
</feature>